<dbReference type="SUPFAM" id="SSF109604">
    <property type="entry name" value="HD-domain/PDEase-like"/>
    <property type="match status" value="1"/>
</dbReference>
<name>A0A0M0BT41_9ARCH</name>
<dbReference type="PANTHER" id="PTHR38659:SF2">
    <property type="entry name" value="HDIG DOMAIN PROTEIN"/>
    <property type="match status" value="1"/>
</dbReference>
<keyword evidence="2" id="KW-0378">Hydrolase</keyword>
<dbReference type="GO" id="GO:0016787">
    <property type="term" value="F:hydrolase activity"/>
    <property type="evidence" value="ECO:0007669"/>
    <property type="project" value="UniProtKB-KW"/>
</dbReference>
<gene>
    <name evidence="2" type="ORF">AC482_00065</name>
</gene>
<sequence>MMREAGCSPSVLGHCENVTRVAMRIAEAFRRRGFNVDTALVEAGALMHDIGRSRTHGVEHGAIGGGIARSMGLPESLARAIERHVGAGITADEAERIGLDGGGYVPETLEEKIVAYADKLIEGDRRVDIEVTVEKFERELGGGHPALDRLRALHDEVVGVIGPEF</sequence>
<feature type="domain" description="HD" evidence="1">
    <location>
        <begin position="11"/>
        <end position="123"/>
    </location>
</feature>
<reference evidence="2 3" key="1">
    <citation type="submission" date="2015-06" db="EMBL/GenBank/DDBJ databases">
        <title>New insights into the roles of widespread benthic archaea in carbon and nitrogen cycling.</title>
        <authorList>
            <person name="Lazar C.S."/>
            <person name="Baker B.J."/>
            <person name="Seitz K.W."/>
            <person name="Hyde A.S."/>
            <person name="Dick G.J."/>
            <person name="Hinrichs K.-U."/>
            <person name="Teske A.P."/>
        </authorList>
    </citation>
    <scope>NUCLEOTIDE SEQUENCE [LARGE SCALE GENOMIC DNA]</scope>
    <source>
        <strain evidence="2">DG-45</strain>
    </source>
</reference>
<evidence type="ECO:0000313" key="2">
    <source>
        <dbReference type="EMBL" id="KON31614.1"/>
    </source>
</evidence>
<dbReference type="InterPro" id="IPR006675">
    <property type="entry name" value="HDIG_dom"/>
</dbReference>
<dbReference type="PANTHER" id="PTHR38659">
    <property type="entry name" value="METAL-DEPENDENT PHOSPHOHYDROLASE"/>
    <property type="match status" value="1"/>
</dbReference>
<dbReference type="AlphaFoldDB" id="A0A0M0BT41"/>
<accession>A0A0M0BT41</accession>
<dbReference type="InterPro" id="IPR003607">
    <property type="entry name" value="HD/PDEase_dom"/>
</dbReference>
<dbReference type="Proteomes" id="UP000037210">
    <property type="component" value="Unassembled WGS sequence"/>
</dbReference>
<dbReference type="CDD" id="cd00077">
    <property type="entry name" value="HDc"/>
    <property type="match status" value="1"/>
</dbReference>
<dbReference type="NCBIfam" id="TIGR00277">
    <property type="entry name" value="HDIG"/>
    <property type="match status" value="1"/>
</dbReference>
<dbReference type="Gene3D" id="1.10.3210.10">
    <property type="entry name" value="Hypothetical protein af1432"/>
    <property type="match status" value="1"/>
</dbReference>
<dbReference type="InterPro" id="IPR004454">
    <property type="entry name" value="HD-related"/>
</dbReference>
<dbReference type="SMART" id="SM00471">
    <property type="entry name" value="HDc"/>
    <property type="match status" value="1"/>
</dbReference>
<evidence type="ECO:0000313" key="3">
    <source>
        <dbReference type="Proteomes" id="UP000037210"/>
    </source>
</evidence>
<protein>
    <submittedName>
        <fullName evidence="2">Phosphohydrolase</fullName>
    </submittedName>
</protein>
<comment type="caution">
    <text evidence="2">The sequence shown here is derived from an EMBL/GenBank/DDBJ whole genome shotgun (WGS) entry which is preliminary data.</text>
</comment>
<organism evidence="2 3">
    <name type="scientific">miscellaneous Crenarchaeota group-15 archaeon DG-45</name>
    <dbReference type="NCBI Taxonomy" id="1685127"/>
    <lineage>
        <taxon>Archaea</taxon>
        <taxon>Candidatus Bathyarchaeota</taxon>
        <taxon>MCG-15</taxon>
    </lineage>
</organism>
<dbReference type="Pfam" id="PF01966">
    <property type="entry name" value="HD"/>
    <property type="match status" value="1"/>
</dbReference>
<dbReference type="PROSITE" id="PS51831">
    <property type="entry name" value="HD"/>
    <property type="match status" value="1"/>
</dbReference>
<evidence type="ECO:0000259" key="1">
    <source>
        <dbReference type="PROSITE" id="PS51831"/>
    </source>
</evidence>
<dbReference type="NCBIfam" id="TIGR00295">
    <property type="entry name" value="TIGR00295 family protein"/>
    <property type="match status" value="1"/>
</dbReference>
<proteinExistence type="predicted"/>
<dbReference type="EMBL" id="LFWZ01000001">
    <property type="protein sequence ID" value="KON31614.1"/>
    <property type="molecule type" value="Genomic_DNA"/>
</dbReference>
<dbReference type="InterPro" id="IPR006674">
    <property type="entry name" value="HD_domain"/>
</dbReference>